<name>A0A6H5FZ09_9HEMI</name>
<accession>A0A6H5FZ09</accession>
<dbReference type="AlphaFoldDB" id="A0A6H5FZ09"/>
<sequence>MAQFWPEKRTRSPKVDVRLSYDDELSKGPTGKRCARCNCLAHALVTATRRIQSLSQRGTVLIWIPGRSRCATLSPTWDSGLRAGPKLGRVRHLCGMVHSGYQRLKSSQVLF</sequence>
<dbReference type="Proteomes" id="UP000479000">
    <property type="component" value="Unassembled WGS sequence"/>
</dbReference>
<evidence type="ECO:0000313" key="2">
    <source>
        <dbReference type="Proteomes" id="UP000479000"/>
    </source>
</evidence>
<feature type="non-terminal residue" evidence="1">
    <location>
        <position position="111"/>
    </location>
</feature>
<reference evidence="1 2" key="1">
    <citation type="submission" date="2020-02" db="EMBL/GenBank/DDBJ databases">
        <authorList>
            <person name="Ferguson B K."/>
        </authorList>
    </citation>
    <scope>NUCLEOTIDE SEQUENCE [LARGE SCALE GENOMIC DNA]</scope>
</reference>
<keyword evidence="2" id="KW-1185">Reference proteome</keyword>
<dbReference type="EMBL" id="CADCXU010003110">
    <property type="protein sequence ID" value="CAA9995144.1"/>
    <property type="molecule type" value="Genomic_DNA"/>
</dbReference>
<proteinExistence type="predicted"/>
<evidence type="ECO:0000313" key="1">
    <source>
        <dbReference type="EMBL" id="CAA9995144.1"/>
    </source>
</evidence>
<organism evidence="1 2">
    <name type="scientific">Nesidiocoris tenuis</name>
    <dbReference type="NCBI Taxonomy" id="355587"/>
    <lineage>
        <taxon>Eukaryota</taxon>
        <taxon>Metazoa</taxon>
        <taxon>Ecdysozoa</taxon>
        <taxon>Arthropoda</taxon>
        <taxon>Hexapoda</taxon>
        <taxon>Insecta</taxon>
        <taxon>Pterygota</taxon>
        <taxon>Neoptera</taxon>
        <taxon>Paraneoptera</taxon>
        <taxon>Hemiptera</taxon>
        <taxon>Heteroptera</taxon>
        <taxon>Panheteroptera</taxon>
        <taxon>Cimicomorpha</taxon>
        <taxon>Miridae</taxon>
        <taxon>Dicyphina</taxon>
        <taxon>Nesidiocoris</taxon>
    </lineage>
</organism>
<gene>
    <name evidence="1" type="ORF">NTEN_LOCUS1935</name>
</gene>
<protein>
    <submittedName>
        <fullName evidence="1">Uncharacterized protein</fullName>
    </submittedName>
</protein>